<sequence length="60" mass="6684">MTDETADVNNVRSLCTLQHKWGPRTILYTIQMTKHNASRGTMLCRIAIGFAAVTYLVSSP</sequence>
<dbReference type="AlphaFoldDB" id="A0AAD5EFG4"/>
<feature type="transmembrane region" description="Helical" evidence="1">
    <location>
        <begin position="42"/>
        <end position="58"/>
    </location>
</feature>
<keyword evidence="1" id="KW-0812">Transmembrane</keyword>
<dbReference type="Proteomes" id="UP001206595">
    <property type="component" value="Unassembled WGS sequence"/>
</dbReference>
<dbReference type="GeneID" id="75911942"/>
<evidence type="ECO:0000313" key="3">
    <source>
        <dbReference type="Proteomes" id="UP001206595"/>
    </source>
</evidence>
<gene>
    <name evidence="2" type="ORF">K450DRAFT_226621</name>
</gene>
<proteinExistence type="predicted"/>
<reference evidence="2" key="1">
    <citation type="submission" date="2021-06" db="EMBL/GenBank/DDBJ databases">
        <authorList>
            <consortium name="DOE Joint Genome Institute"/>
            <person name="Mondo S.J."/>
            <person name="Amses K.R."/>
            <person name="Simmons D.R."/>
            <person name="Longcore J.E."/>
            <person name="Seto K."/>
            <person name="Alves G.H."/>
            <person name="Bonds A.E."/>
            <person name="Quandt C.A."/>
            <person name="Davis W.J."/>
            <person name="Chang Y."/>
            <person name="Letcher P.M."/>
            <person name="Powell M.J."/>
            <person name="Kuo A."/>
            <person name="Labutti K."/>
            <person name="Pangilinan J."/>
            <person name="Andreopoulos W."/>
            <person name="Tritt A."/>
            <person name="Riley R."/>
            <person name="Hundley H."/>
            <person name="Johnson J."/>
            <person name="Lipzen A."/>
            <person name="Barry K."/>
            <person name="Berbee M.L."/>
            <person name="Buchler N.E."/>
            <person name="Grigoriev I.V."/>
            <person name="Spatafora J.W."/>
            <person name="Stajich J.E."/>
            <person name="James T.Y."/>
        </authorList>
    </citation>
    <scope>NUCLEOTIDE SEQUENCE</scope>
    <source>
        <strain evidence="2">AG</strain>
    </source>
</reference>
<protein>
    <submittedName>
        <fullName evidence="2">Uncharacterized protein</fullName>
    </submittedName>
</protein>
<comment type="caution">
    <text evidence="2">The sequence shown here is derived from an EMBL/GenBank/DDBJ whole genome shotgun (WGS) entry which is preliminary data.</text>
</comment>
<dbReference type="EMBL" id="MU620899">
    <property type="protein sequence ID" value="KAI8582728.1"/>
    <property type="molecule type" value="Genomic_DNA"/>
</dbReference>
<evidence type="ECO:0000313" key="2">
    <source>
        <dbReference type="EMBL" id="KAI8582728.1"/>
    </source>
</evidence>
<keyword evidence="3" id="KW-1185">Reference proteome</keyword>
<keyword evidence="1" id="KW-0472">Membrane</keyword>
<name>A0AAD5EFG4_UMBRA</name>
<reference evidence="2" key="2">
    <citation type="journal article" date="2022" name="Proc. Natl. Acad. Sci. U.S.A.">
        <title>Diploid-dominant life cycles characterize the early evolution of Fungi.</title>
        <authorList>
            <person name="Amses K.R."/>
            <person name="Simmons D.R."/>
            <person name="Longcore J.E."/>
            <person name="Mondo S.J."/>
            <person name="Seto K."/>
            <person name="Jeronimo G.H."/>
            <person name="Bonds A.E."/>
            <person name="Quandt C.A."/>
            <person name="Davis W.J."/>
            <person name="Chang Y."/>
            <person name="Federici B.A."/>
            <person name="Kuo A."/>
            <person name="LaButti K."/>
            <person name="Pangilinan J."/>
            <person name="Andreopoulos W."/>
            <person name="Tritt A."/>
            <person name="Riley R."/>
            <person name="Hundley H."/>
            <person name="Johnson J."/>
            <person name="Lipzen A."/>
            <person name="Barry K."/>
            <person name="Lang B.F."/>
            <person name="Cuomo C.A."/>
            <person name="Buchler N.E."/>
            <person name="Grigoriev I.V."/>
            <person name="Spatafora J.W."/>
            <person name="Stajich J.E."/>
            <person name="James T.Y."/>
        </authorList>
    </citation>
    <scope>NUCLEOTIDE SEQUENCE</scope>
    <source>
        <strain evidence="2">AG</strain>
    </source>
</reference>
<accession>A0AAD5EFG4</accession>
<dbReference type="RefSeq" id="XP_051447732.1">
    <property type="nucleotide sequence ID" value="XM_051586594.1"/>
</dbReference>
<organism evidence="2 3">
    <name type="scientific">Umbelopsis ramanniana AG</name>
    <dbReference type="NCBI Taxonomy" id="1314678"/>
    <lineage>
        <taxon>Eukaryota</taxon>
        <taxon>Fungi</taxon>
        <taxon>Fungi incertae sedis</taxon>
        <taxon>Mucoromycota</taxon>
        <taxon>Mucoromycotina</taxon>
        <taxon>Umbelopsidomycetes</taxon>
        <taxon>Umbelopsidales</taxon>
        <taxon>Umbelopsidaceae</taxon>
        <taxon>Umbelopsis</taxon>
    </lineage>
</organism>
<evidence type="ECO:0000256" key="1">
    <source>
        <dbReference type="SAM" id="Phobius"/>
    </source>
</evidence>
<keyword evidence="1" id="KW-1133">Transmembrane helix</keyword>